<sequence>MTIKIKKCIKNKSLRNFCKHYKDIKMKDDRGIILSSKELYAQKKNKSNSSLILISSKCGTSVKNYLSNSLCPACILMVNKNKALYRFLIDFKKFVKLLSLSTASSPSSSFGEPSRTVLSTLYKMSTRTRDEVRLWRWYAADYLLLYKTSNLLYI</sequence>
<dbReference type="AlphaFoldDB" id="D5U9K5"/>
<proteinExistence type="predicted"/>
<dbReference type="EMBL" id="CP001959">
    <property type="protein sequence ID" value="ADG71378.1"/>
    <property type="molecule type" value="Genomic_DNA"/>
</dbReference>
<name>D5U9K5_BRAM5</name>
<gene>
    <name evidence="1" type="ordered locus">Bmur_1286</name>
</gene>
<reference evidence="1 2" key="1">
    <citation type="journal article" date="2010" name="Stand. Genomic Sci.">
        <title>Complete genome sequence of Brachyspira murdochii type strain (56-150).</title>
        <authorList>
            <person name="Pati A."/>
            <person name="Sikorski J."/>
            <person name="Gronow S."/>
            <person name="Munk C."/>
            <person name="Lapidus A."/>
            <person name="Copeland A."/>
            <person name="Glavina Del Tio T."/>
            <person name="Nolan M."/>
            <person name="Lucas S."/>
            <person name="Chen F."/>
            <person name="Tice H."/>
            <person name="Cheng J.F."/>
            <person name="Han C."/>
            <person name="Detter J.C."/>
            <person name="Bruce D."/>
            <person name="Tapia R."/>
            <person name="Goodwin L."/>
            <person name="Pitluck S."/>
            <person name="Liolios K."/>
            <person name="Ivanova N."/>
            <person name="Mavromatis K."/>
            <person name="Mikhailova N."/>
            <person name="Chen A."/>
            <person name="Palaniappan K."/>
            <person name="Land M."/>
            <person name="Hauser L."/>
            <person name="Chang Y.J."/>
            <person name="Jeffries C.D."/>
            <person name="Spring S."/>
            <person name="Rohde M."/>
            <person name="Goker M."/>
            <person name="Bristow J."/>
            <person name="Eisen J.A."/>
            <person name="Markowitz V."/>
            <person name="Hugenholtz P."/>
            <person name="Kyrpides N.C."/>
            <person name="Klenk H.P."/>
        </authorList>
    </citation>
    <scope>NUCLEOTIDE SEQUENCE [LARGE SCALE GENOMIC DNA]</scope>
    <source>
        <strain evidence="2">ATCC 51284 / DSM 12563 / 56-150</strain>
    </source>
</reference>
<protein>
    <submittedName>
        <fullName evidence="1">Uncharacterized protein</fullName>
    </submittedName>
</protein>
<dbReference type="KEGG" id="brm:Bmur_1286"/>
<evidence type="ECO:0000313" key="2">
    <source>
        <dbReference type="Proteomes" id="UP000001915"/>
    </source>
</evidence>
<evidence type="ECO:0000313" key="1">
    <source>
        <dbReference type="EMBL" id="ADG71378.1"/>
    </source>
</evidence>
<dbReference type="HOGENOM" id="CLU_1700849_0_0_12"/>
<organism evidence="1 2">
    <name type="scientific">Brachyspira murdochii (strain ATCC 51284 / DSM 12563 / 56-150)</name>
    <name type="common">Serpulina murdochii</name>
    <dbReference type="NCBI Taxonomy" id="526224"/>
    <lineage>
        <taxon>Bacteria</taxon>
        <taxon>Pseudomonadati</taxon>
        <taxon>Spirochaetota</taxon>
        <taxon>Spirochaetia</taxon>
        <taxon>Brachyspirales</taxon>
        <taxon>Brachyspiraceae</taxon>
        <taxon>Brachyspira</taxon>
    </lineage>
</organism>
<accession>D5U9K5</accession>
<dbReference type="Proteomes" id="UP000001915">
    <property type="component" value="Chromosome"/>
</dbReference>